<dbReference type="Pfam" id="PF03144">
    <property type="entry name" value="GTP_EFTU_D2"/>
    <property type="match status" value="1"/>
</dbReference>
<dbReference type="SUPFAM" id="SSF52540">
    <property type="entry name" value="P-loop containing nucleoside triphosphate hydrolases"/>
    <property type="match status" value="1"/>
</dbReference>
<sequence length="452" mass="49254">MSRKGLMEQDLSKLDVKTLHPLSPEVISRQATINIGTIGHVAHGKSTVVKAISGVQTVRFKNELERNITIKLGYANAKIYKCEDDRCPRPMSYKAFGSGKEDSPMCDVPGFENCRMKLLRHVSFVDCPVSGIMDGALLLIAANESCPQPQTSEHLAAVEIMRLQHIIILQNKVDLIQENVAINQHEAIQKFIQGTVAGGAPVIPVSAQLKYNIDVVCEYIVKKIPIPERNFISPPNMIVIRSFDVNKPGFEVDEIRGGVAGGSILKGVLKVNQFIEVRPGIVVKDESGNIKCTPIYSRIVSLYAEQNELQFAVPGGLIGVGTTMDPTLTRADRLVGQVLGEVGSLPEVYVELEVNFFFAEAASGCEDEGHREAREGLKASKGGDPDVEHRFHVNRCSSCCCKDRSGKTSTHVSRLHQQRGENSAQQASREALASYRVGSDSSCTADSLVASV</sequence>
<evidence type="ECO:0000256" key="3">
    <source>
        <dbReference type="ARBA" id="ARBA00022741"/>
    </source>
</evidence>
<dbReference type="PANTHER" id="PTHR42854:SF3">
    <property type="entry name" value="EUKARYOTIC TRANSLATION INITIATION FACTOR 2 SUBUNIT 3-RELATED"/>
    <property type="match status" value="1"/>
</dbReference>
<keyword evidence="4" id="KW-0378">Hydrolase</keyword>
<dbReference type="GO" id="GO:0005850">
    <property type="term" value="C:eukaryotic translation initiation factor 2 complex"/>
    <property type="evidence" value="ECO:0007669"/>
    <property type="project" value="TreeGrafter"/>
</dbReference>
<reference evidence="9 10" key="1">
    <citation type="submission" date="2019-07" db="EMBL/GenBank/DDBJ databases">
        <title>De Novo Assembly of kiwifruit Actinidia rufa.</title>
        <authorList>
            <person name="Sugita-Konishi S."/>
            <person name="Sato K."/>
            <person name="Mori E."/>
            <person name="Abe Y."/>
            <person name="Kisaki G."/>
            <person name="Hamano K."/>
            <person name="Suezawa K."/>
            <person name="Otani M."/>
            <person name="Fukuda T."/>
            <person name="Manabe T."/>
            <person name="Gomi K."/>
            <person name="Tabuchi M."/>
            <person name="Akimitsu K."/>
            <person name="Kataoka I."/>
        </authorList>
    </citation>
    <scope>NUCLEOTIDE SEQUENCE [LARGE SCALE GENOMIC DNA]</scope>
    <source>
        <strain evidence="10">cv. Fuchu</strain>
    </source>
</reference>
<dbReference type="GO" id="GO:0003924">
    <property type="term" value="F:GTPase activity"/>
    <property type="evidence" value="ECO:0007669"/>
    <property type="project" value="InterPro"/>
</dbReference>
<dbReference type="Proteomes" id="UP000585474">
    <property type="component" value="Unassembled WGS sequence"/>
</dbReference>
<dbReference type="EMBL" id="BJWL01000020">
    <property type="protein sequence ID" value="GFZ09001.1"/>
    <property type="molecule type" value="Genomic_DNA"/>
</dbReference>
<dbReference type="AlphaFoldDB" id="A0A7J0GE17"/>
<dbReference type="Gene3D" id="3.40.50.300">
    <property type="entry name" value="P-loop containing nucleotide triphosphate hydrolases"/>
    <property type="match status" value="1"/>
</dbReference>
<dbReference type="InterPro" id="IPR027417">
    <property type="entry name" value="P-loop_NTPase"/>
</dbReference>
<organism evidence="9 10">
    <name type="scientific">Actinidia rufa</name>
    <dbReference type="NCBI Taxonomy" id="165716"/>
    <lineage>
        <taxon>Eukaryota</taxon>
        <taxon>Viridiplantae</taxon>
        <taxon>Streptophyta</taxon>
        <taxon>Embryophyta</taxon>
        <taxon>Tracheophyta</taxon>
        <taxon>Spermatophyta</taxon>
        <taxon>Magnoliopsida</taxon>
        <taxon>eudicotyledons</taxon>
        <taxon>Gunneridae</taxon>
        <taxon>Pentapetalae</taxon>
        <taxon>asterids</taxon>
        <taxon>Ericales</taxon>
        <taxon>Actinidiaceae</taxon>
        <taxon>Actinidia</taxon>
    </lineage>
</organism>
<dbReference type="CDD" id="cd01888">
    <property type="entry name" value="eIF2_gamma"/>
    <property type="match status" value="1"/>
</dbReference>
<dbReference type="GO" id="GO:0000049">
    <property type="term" value="F:tRNA binding"/>
    <property type="evidence" value="ECO:0007669"/>
    <property type="project" value="InterPro"/>
</dbReference>
<dbReference type="SUPFAM" id="SSF50447">
    <property type="entry name" value="Translation proteins"/>
    <property type="match status" value="1"/>
</dbReference>
<dbReference type="Gene3D" id="2.40.30.10">
    <property type="entry name" value="Translation factors"/>
    <property type="match status" value="1"/>
</dbReference>
<dbReference type="FunFam" id="3.40.50.300:FF:000065">
    <property type="entry name" value="Eukaryotic translation initiation factor 2 subunit gamma"/>
    <property type="match status" value="1"/>
</dbReference>
<comment type="catalytic activity">
    <reaction evidence="7">
        <text>GTP + H2O = GDP + phosphate + H(+)</text>
        <dbReference type="Rhea" id="RHEA:19669"/>
        <dbReference type="ChEBI" id="CHEBI:15377"/>
        <dbReference type="ChEBI" id="CHEBI:15378"/>
        <dbReference type="ChEBI" id="CHEBI:37565"/>
        <dbReference type="ChEBI" id="CHEBI:43474"/>
        <dbReference type="ChEBI" id="CHEBI:58189"/>
        <dbReference type="EC" id="3.6.5.3"/>
    </reaction>
</comment>
<name>A0A7J0GE17_9ERIC</name>
<dbReference type="InterPro" id="IPR009000">
    <property type="entry name" value="Transl_B-barrel_sf"/>
</dbReference>
<evidence type="ECO:0000256" key="2">
    <source>
        <dbReference type="ARBA" id="ARBA00022540"/>
    </source>
</evidence>
<evidence type="ECO:0000256" key="7">
    <source>
        <dbReference type="ARBA" id="ARBA00048107"/>
    </source>
</evidence>
<dbReference type="GO" id="GO:0003743">
    <property type="term" value="F:translation initiation factor activity"/>
    <property type="evidence" value="ECO:0007669"/>
    <property type="project" value="UniProtKB-KW"/>
</dbReference>
<dbReference type="InterPro" id="IPR000795">
    <property type="entry name" value="T_Tr_GTP-bd_dom"/>
</dbReference>
<dbReference type="GO" id="GO:0001731">
    <property type="term" value="P:formation of translation preinitiation complex"/>
    <property type="evidence" value="ECO:0007669"/>
    <property type="project" value="TreeGrafter"/>
</dbReference>
<dbReference type="InterPro" id="IPR004161">
    <property type="entry name" value="EFTu-like_2"/>
</dbReference>
<gene>
    <name evidence="9" type="ORF">Acr_20g0008090</name>
</gene>
<evidence type="ECO:0000256" key="1">
    <source>
        <dbReference type="ARBA" id="ARBA00011986"/>
    </source>
</evidence>
<keyword evidence="6" id="KW-0342">GTP-binding</keyword>
<dbReference type="InterPro" id="IPR050543">
    <property type="entry name" value="eIF2G"/>
</dbReference>
<keyword evidence="5" id="KW-0648">Protein biosynthesis</keyword>
<dbReference type="InterPro" id="IPR044128">
    <property type="entry name" value="eIF2g_GTP-bd"/>
</dbReference>
<dbReference type="GO" id="GO:0005829">
    <property type="term" value="C:cytosol"/>
    <property type="evidence" value="ECO:0007669"/>
    <property type="project" value="TreeGrafter"/>
</dbReference>
<dbReference type="PANTHER" id="PTHR42854">
    <property type="entry name" value="EUKARYOTIC TRANSLATION INITIATION FACTOR 2 SUBUNIT 3 FAMILY MEMBER"/>
    <property type="match status" value="1"/>
</dbReference>
<dbReference type="GO" id="GO:0005525">
    <property type="term" value="F:GTP binding"/>
    <property type="evidence" value="ECO:0007669"/>
    <property type="project" value="UniProtKB-KW"/>
</dbReference>
<dbReference type="FunFam" id="2.40.30.10:FF:000009">
    <property type="entry name" value="Eukaryotic translation initiation factor 2 subunit gamma"/>
    <property type="match status" value="1"/>
</dbReference>
<evidence type="ECO:0000256" key="6">
    <source>
        <dbReference type="ARBA" id="ARBA00023134"/>
    </source>
</evidence>
<dbReference type="InterPro" id="IPR044127">
    <property type="entry name" value="eIF2g_dom_2"/>
</dbReference>
<dbReference type="OrthoDB" id="1045173at2759"/>
<dbReference type="Pfam" id="PF00009">
    <property type="entry name" value="GTP_EFTU"/>
    <property type="match status" value="1"/>
</dbReference>
<keyword evidence="10" id="KW-1185">Reference proteome</keyword>
<evidence type="ECO:0000313" key="10">
    <source>
        <dbReference type="Proteomes" id="UP000585474"/>
    </source>
</evidence>
<feature type="domain" description="Tr-type G" evidence="8">
    <location>
        <begin position="30"/>
        <end position="228"/>
    </location>
</feature>
<accession>A0A7J0GE17</accession>
<evidence type="ECO:0000256" key="4">
    <source>
        <dbReference type="ARBA" id="ARBA00022801"/>
    </source>
</evidence>
<dbReference type="PROSITE" id="PS51722">
    <property type="entry name" value="G_TR_2"/>
    <property type="match status" value="1"/>
</dbReference>
<evidence type="ECO:0000259" key="8">
    <source>
        <dbReference type="PROSITE" id="PS51722"/>
    </source>
</evidence>
<dbReference type="EC" id="3.6.5.3" evidence="1"/>
<comment type="caution">
    <text evidence="9">The sequence shown here is derived from an EMBL/GenBank/DDBJ whole genome shotgun (WGS) entry which is preliminary data.</text>
</comment>
<evidence type="ECO:0000256" key="5">
    <source>
        <dbReference type="ARBA" id="ARBA00022917"/>
    </source>
</evidence>
<protein>
    <recommendedName>
        <fullName evidence="1">protein-synthesizing GTPase</fullName>
        <ecNumber evidence="1">3.6.5.3</ecNumber>
    </recommendedName>
</protein>
<proteinExistence type="predicted"/>
<keyword evidence="2 9" id="KW-0396">Initiation factor</keyword>
<evidence type="ECO:0000313" key="9">
    <source>
        <dbReference type="EMBL" id="GFZ09001.1"/>
    </source>
</evidence>
<keyword evidence="3" id="KW-0547">Nucleotide-binding</keyword>
<dbReference type="CDD" id="cd03688">
    <property type="entry name" value="eIF2_gamma_II"/>
    <property type="match status" value="1"/>
</dbReference>
<dbReference type="NCBIfam" id="NF003077">
    <property type="entry name" value="PRK04000.1"/>
    <property type="match status" value="1"/>
</dbReference>
<dbReference type="PRINTS" id="PR00315">
    <property type="entry name" value="ELONGATNFCT"/>
</dbReference>